<comment type="caution">
    <text evidence="1">The sequence shown here is derived from an EMBL/GenBank/DDBJ whole genome shotgun (WGS) entry which is preliminary data.</text>
</comment>
<organism evidence="1 2">
    <name type="scientific">Vitis vinifera</name>
    <name type="common">Grape</name>
    <dbReference type="NCBI Taxonomy" id="29760"/>
    <lineage>
        <taxon>Eukaryota</taxon>
        <taxon>Viridiplantae</taxon>
        <taxon>Streptophyta</taxon>
        <taxon>Embryophyta</taxon>
        <taxon>Tracheophyta</taxon>
        <taxon>Spermatophyta</taxon>
        <taxon>Magnoliopsida</taxon>
        <taxon>eudicotyledons</taxon>
        <taxon>Gunneridae</taxon>
        <taxon>Pentapetalae</taxon>
        <taxon>rosids</taxon>
        <taxon>Vitales</taxon>
        <taxon>Vitaceae</taxon>
        <taxon>Viteae</taxon>
        <taxon>Vitis</taxon>
    </lineage>
</organism>
<evidence type="ECO:0000313" key="1">
    <source>
        <dbReference type="EMBL" id="RVX19391.1"/>
    </source>
</evidence>
<dbReference type="Proteomes" id="UP000288805">
    <property type="component" value="Unassembled WGS sequence"/>
</dbReference>
<proteinExistence type="predicted"/>
<gene>
    <name evidence="1" type="ORF">CK203_008547</name>
</gene>
<dbReference type="EMBL" id="QGNW01000009">
    <property type="protein sequence ID" value="RVX19391.1"/>
    <property type="molecule type" value="Genomic_DNA"/>
</dbReference>
<accession>A0A438KDW0</accession>
<evidence type="ECO:0000313" key="2">
    <source>
        <dbReference type="Proteomes" id="UP000288805"/>
    </source>
</evidence>
<name>A0A438KDW0_VITVI</name>
<sequence length="116" mass="13637">MEKGDRGEIWSRGVWVETKDVCGPYGVGLWKKIMKEADWCWESIVFKPGQGGWNLRLARDFNDWELEQIGNMLNLLKDFRTSTEEDAVRWKRTAMVFSGLRGFSACVFPNRRIWMN</sequence>
<protein>
    <submittedName>
        <fullName evidence="1">Uncharacterized protein</fullName>
    </submittedName>
</protein>
<dbReference type="AlphaFoldDB" id="A0A438KDW0"/>
<reference evidence="1 2" key="1">
    <citation type="journal article" date="2018" name="PLoS Genet.">
        <title>Population sequencing reveals clonal diversity and ancestral inbreeding in the grapevine cultivar Chardonnay.</title>
        <authorList>
            <person name="Roach M.J."/>
            <person name="Johnson D.L."/>
            <person name="Bohlmann J."/>
            <person name="van Vuuren H.J."/>
            <person name="Jones S.J."/>
            <person name="Pretorius I.S."/>
            <person name="Schmidt S.A."/>
            <person name="Borneman A.R."/>
        </authorList>
    </citation>
    <scope>NUCLEOTIDE SEQUENCE [LARGE SCALE GENOMIC DNA]</scope>
    <source>
        <strain evidence="2">cv. Chardonnay</strain>
        <tissue evidence="1">Leaf</tissue>
    </source>
</reference>